<dbReference type="Pfam" id="PF01924">
    <property type="entry name" value="HypD"/>
    <property type="match status" value="1"/>
</dbReference>
<name>A0AA41XE04_9BACI</name>
<dbReference type="GO" id="GO:0005506">
    <property type="term" value="F:iron ion binding"/>
    <property type="evidence" value="ECO:0007669"/>
    <property type="project" value="TreeGrafter"/>
</dbReference>
<sequence>MQEILKEFHSRPLSIEAAKRVREQAALFYSKFGRQPVLMEVCGSHTMSLTRSGLKQALVDHVQLISGPGCPVCVTDQASIDGMIALANRENTILCTFGDMMRVPGSSGSLLQAKTAGKDIRIVYSPLDSLTVARQHPDKEVVFLGIGFETTIPILALLLQQAEEQNMANFSIWTATKLVEPIIRHLLDSGEVQVDGFLLPGHVSIVLGEENYTFLREAYSKPGVITGFEPVEMAMGIYRLLSMLVSGEAAVGNEYKSVVGKKGNSAARQLMEAYFVPDAEAWRGIGLLPDSGLRIRDEYAEFDAKKKWGVAIPPPRKTKCRCGDIIRGLIAPPACPLYGKACTPMNPIGPCMVSGEGTCAAYYQYIREE</sequence>
<evidence type="ECO:0000313" key="4">
    <source>
        <dbReference type="EMBL" id="MCP8970366.1"/>
    </source>
</evidence>
<dbReference type="NCBIfam" id="TIGR00075">
    <property type="entry name" value="hypD"/>
    <property type="match status" value="1"/>
</dbReference>
<dbReference type="EMBL" id="JANCLT010000011">
    <property type="protein sequence ID" value="MCP8970366.1"/>
    <property type="molecule type" value="Genomic_DNA"/>
</dbReference>
<dbReference type="InterPro" id="IPR042243">
    <property type="entry name" value="HypD_1"/>
</dbReference>
<keyword evidence="5" id="KW-1185">Reference proteome</keyword>
<evidence type="ECO:0000313" key="5">
    <source>
        <dbReference type="Proteomes" id="UP001156102"/>
    </source>
</evidence>
<dbReference type="PANTHER" id="PTHR30149:SF0">
    <property type="entry name" value="HYDROGENASE MATURATION FACTOR HYPD"/>
    <property type="match status" value="1"/>
</dbReference>
<dbReference type="InterPro" id="IPR002780">
    <property type="entry name" value="Hyd_form_HypD"/>
</dbReference>
<dbReference type="AlphaFoldDB" id="A0AA41XE04"/>
<dbReference type="Gene3D" id="3.40.50.11740">
    <property type="entry name" value="HypD, alpha/beta domain 2"/>
    <property type="match status" value="2"/>
</dbReference>
<evidence type="ECO:0000256" key="2">
    <source>
        <dbReference type="ARBA" id="ARBA00022723"/>
    </source>
</evidence>
<gene>
    <name evidence="4" type="primary">hypD</name>
    <name evidence="4" type="ORF">NK662_17735</name>
</gene>
<evidence type="ECO:0000256" key="1">
    <source>
        <dbReference type="ARBA" id="ARBA00007888"/>
    </source>
</evidence>
<dbReference type="GO" id="GO:0051539">
    <property type="term" value="F:4 iron, 4 sulfur cluster binding"/>
    <property type="evidence" value="ECO:0007669"/>
    <property type="project" value="TreeGrafter"/>
</dbReference>
<reference evidence="4" key="1">
    <citation type="submission" date="2022-07" db="EMBL/GenBank/DDBJ databases">
        <authorList>
            <person name="Li W.-J."/>
            <person name="Deng Q.-Q."/>
        </authorList>
    </citation>
    <scope>NUCLEOTIDE SEQUENCE</scope>
    <source>
        <strain evidence="4">SYSU M60031</strain>
    </source>
</reference>
<evidence type="ECO:0000256" key="3">
    <source>
        <dbReference type="ARBA" id="ARBA00023004"/>
    </source>
</evidence>
<dbReference type="GO" id="GO:0070025">
    <property type="term" value="F:carbon monoxide binding"/>
    <property type="evidence" value="ECO:0007669"/>
    <property type="project" value="TreeGrafter"/>
</dbReference>
<protein>
    <submittedName>
        <fullName evidence="4">Hydrogenase formation protein HypD</fullName>
    </submittedName>
</protein>
<dbReference type="PIRSF" id="PIRSF005622">
    <property type="entry name" value="Hydrgn_mat_hypD"/>
    <property type="match status" value="1"/>
</dbReference>
<accession>A0AA41XE04</accession>
<dbReference type="InterPro" id="IPR042244">
    <property type="entry name" value="HypD_2_sf"/>
</dbReference>
<dbReference type="Proteomes" id="UP001156102">
    <property type="component" value="Unassembled WGS sequence"/>
</dbReference>
<keyword evidence="2" id="KW-0479">Metal-binding</keyword>
<proteinExistence type="inferred from homology"/>
<keyword evidence="3" id="KW-0408">Iron</keyword>
<dbReference type="Gene3D" id="6.10.20.100">
    <property type="match status" value="1"/>
</dbReference>
<comment type="caution">
    <text evidence="4">The sequence shown here is derived from an EMBL/GenBank/DDBJ whole genome shotgun (WGS) entry which is preliminary data.</text>
</comment>
<comment type="similarity">
    <text evidence="1">Belongs to the HypD family.</text>
</comment>
<organism evidence="4 5">
    <name type="scientific">Ectobacillus ponti</name>
    <dbReference type="NCBI Taxonomy" id="2961894"/>
    <lineage>
        <taxon>Bacteria</taxon>
        <taxon>Bacillati</taxon>
        <taxon>Bacillota</taxon>
        <taxon>Bacilli</taxon>
        <taxon>Bacillales</taxon>
        <taxon>Bacillaceae</taxon>
        <taxon>Ectobacillus</taxon>
    </lineage>
</organism>
<dbReference type="GO" id="GO:0051604">
    <property type="term" value="P:protein maturation"/>
    <property type="evidence" value="ECO:0007669"/>
    <property type="project" value="TreeGrafter"/>
</dbReference>
<dbReference type="PANTHER" id="PTHR30149">
    <property type="entry name" value="HYDROGENASE PROTEIN ASSEMBLY PROTEIN HYPD"/>
    <property type="match status" value="1"/>
</dbReference>
<dbReference type="RefSeq" id="WP_254760287.1">
    <property type="nucleotide sequence ID" value="NZ_JANCLT010000011.1"/>
</dbReference>